<name>A0A517X090_9PLAN</name>
<protein>
    <submittedName>
        <fullName evidence="2">Uncharacterized protein</fullName>
    </submittedName>
</protein>
<dbReference type="OrthoDB" id="279737at2"/>
<gene>
    <name evidence="2" type="ORF">V202x_43140</name>
</gene>
<feature type="compositionally biased region" description="Polar residues" evidence="1">
    <location>
        <begin position="119"/>
        <end position="137"/>
    </location>
</feature>
<reference evidence="2 3" key="1">
    <citation type="submission" date="2019-03" db="EMBL/GenBank/DDBJ databases">
        <title>Deep-cultivation of Planctomycetes and their phenomic and genomic characterization uncovers novel biology.</title>
        <authorList>
            <person name="Wiegand S."/>
            <person name="Jogler M."/>
            <person name="Boedeker C."/>
            <person name="Pinto D."/>
            <person name="Vollmers J."/>
            <person name="Rivas-Marin E."/>
            <person name="Kohn T."/>
            <person name="Peeters S.H."/>
            <person name="Heuer A."/>
            <person name="Rast P."/>
            <person name="Oberbeckmann S."/>
            <person name="Bunk B."/>
            <person name="Jeske O."/>
            <person name="Meyerdierks A."/>
            <person name="Storesund J.E."/>
            <person name="Kallscheuer N."/>
            <person name="Luecker S."/>
            <person name="Lage O.M."/>
            <person name="Pohl T."/>
            <person name="Merkel B.J."/>
            <person name="Hornburger P."/>
            <person name="Mueller R.-W."/>
            <person name="Bruemmer F."/>
            <person name="Labrenz M."/>
            <person name="Spormann A.M."/>
            <person name="Op den Camp H."/>
            <person name="Overmann J."/>
            <person name="Amann R."/>
            <person name="Jetten M.S.M."/>
            <person name="Mascher T."/>
            <person name="Medema M.H."/>
            <person name="Devos D.P."/>
            <person name="Kaster A.-K."/>
            <person name="Ovreas L."/>
            <person name="Rohde M."/>
            <person name="Galperin M.Y."/>
            <person name="Jogler C."/>
        </authorList>
    </citation>
    <scope>NUCLEOTIDE SEQUENCE [LARGE SCALE GENOMIC DNA]</scope>
    <source>
        <strain evidence="2 3">V202</strain>
    </source>
</reference>
<dbReference type="EMBL" id="CP037422">
    <property type="protein sequence ID" value="QDU10901.1"/>
    <property type="molecule type" value="Genomic_DNA"/>
</dbReference>
<dbReference type="Proteomes" id="UP000318384">
    <property type="component" value="Chromosome"/>
</dbReference>
<feature type="region of interest" description="Disordered" evidence="1">
    <location>
        <begin position="117"/>
        <end position="137"/>
    </location>
</feature>
<dbReference type="AlphaFoldDB" id="A0A517X090"/>
<proteinExistence type="predicted"/>
<evidence type="ECO:0000256" key="1">
    <source>
        <dbReference type="SAM" id="MobiDB-lite"/>
    </source>
</evidence>
<dbReference type="RefSeq" id="WP_145178770.1">
    <property type="nucleotide sequence ID" value="NZ_CP037422.1"/>
</dbReference>
<sequence length="137" mass="15645">MRNTSAHRPLDSYAKTLFEQHSAHSGCGIALRRGDARLRLNEILQAELAVKQQEMINEQITDNIARQQAEHELNMQYLMQFGVRADERQQFQQLLEQVAKQGHLSLREIANRTHVLAQRNGSEDLSASTTVPSEPRE</sequence>
<organism evidence="2 3">
    <name type="scientific">Gimesia aquarii</name>
    <dbReference type="NCBI Taxonomy" id="2527964"/>
    <lineage>
        <taxon>Bacteria</taxon>
        <taxon>Pseudomonadati</taxon>
        <taxon>Planctomycetota</taxon>
        <taxon>Planctomycetia</taxon>
        <taxon>Planctomycetales</taxon>
        <taxon>Planctomycetaceae</taxon>
        <taxon>Gimesia</taxon>
    </lineage>
</organism>
<evidence type="ECO:0000313" key="3">
    <source>
        <dbReference type="Proteomes" id="UP000318384"/>
    </source>
</evidence>
<accession>A0A517X090</accession>
<keyword evidence="3" id="KW-1185">Reference proteome</keyword>
<evidence type="ECO:0000313" key="2">
    <source>
        <dbReference type="EMBL" id="QDU10901.1"/>
    </source>
</evidence>